<gene>
    <name evidence="2" type="ORF">BaRGS_00006371</name>
</gene>
<evidence type="ECO:0000313" key="2">
    <source>
        <dbReference type="EMBL" id="KAK7502418.1"/>
    </source>
</evidence>
<feature type="chain" id="PRO_5044791075" evidence="1">
    <location>
        <begin position="24"/>
        <end position="68"/>
    </location>
</feature>
<dbReference type="EMBL" id="JACVVK020000026">
    <property type="protein sequence ID" value="KAK7502418.1"/>
    <property type="molecule type" value="Genomic_DNA"/>
</dbReference>
<organism evidence="2 3">
    <name type="scientific">Batillaria attramentaria</name>
    <dbReference type="NCBI Taxonomy" id="370345"/>
    <lineage>
        <taxon>Eukaryota</taxon>
        <taxon>Metazoa</taxon>
        <taxon>Spiralia</taxon>
        <taxon>Lophotrochozoa</taxon>
        <taxon>Mollusca</taxon>
        <taxon>Gastropoda</taxon>
        <taxon>Caenogastropoda</taxon>
        <taxon>Sorbeoconcha</taxon>
        <taxon>Cerithioidea</taxon>
        <taxon>Batillariidae</taxon>
        <taxon>Batillaria</taxon>
    </lineage>
</organism>
<feature type="signal peptide" evidence="1">
    <location>
        <begin position="1"/>
        <end position="23"/>
    </location>
</feature>
<protein>
    <submittedName>
        <fullName evidence="2">Uncharacterized protein</fullName>
    </submittedName>
</protein>
<proteinExistence type="predicted"/>
<reference evidence="2 3" key="1">
    <citation type="journal article" date="2023" name="Sci. Data">
        <title>Genome assembly of the Korean intertidal mud-creeper Batillaria attramentaria.</title>
        <authorList>
            <person name="Patra A.K."/>
            <person name="Ho P.T."/>
            <person name="Jun S."/>
            <person name="Lee S.J."/>
            <person name="Kim Y."/>
            <person name="Won Y.J."/>
        </authorList>
    </citation>
    <scope>NUCLEOTIDE SEQUENCE [LARGE SCALE GENOMIC DNA]</scope>
    <source>
        <strain evidence="2">Wonlab-2016</strain>
    </source>
</reference>
<feature type="non-terminal residue" evidence="2">
    <location>
        <position position="1"/>
    </location>
</feature>
<accession>A0ABD0LSG2</accession>
<keyword evidence="1" id="KW-0732">Signal</keyword>
<name>A0ABD0LSG2_9CAEN</name>
<comment type="caution">
    <text evidence="2">The sequence shown here is derived from an EMBL/GenBank/DDBJ whole genome shotgun (WGS) entry which is preliminary data.</text>
</comment>
<dbReference type="AlphaFoldDB" id="A0ABD0LSG2"/>
<dbReference type="Proteomes" id="UP001519460">
    <property type="component" value="Unassembled WGS sequence"/>
</dbReference>
<evidence type="ECO:0000313" key="3">
    <source>
        <dbReference type="Proteomes" id="UP001519460"/>
    </source>
</evidence>
<sequence>IPPPSPPPCCPLLVVVVSEVGLALVPVIRNHASFSGSSVTLTLSHPWELKPVSVQNESSFTALVNQIG</sequence>
<keyword evidence="3" id="KW-1185">Reference proteome</keyword>
<evidence type="ECO:0000256" key="1">
    <source>
        <dbReference type="SAM" id="SignalP"/>
    </source>
</evidence>